<dbReference type="SMART" id="SM00382">
    <property type="entry name" value="AAA"/>
    <property type="match status" value="1"/>
</dbReference>
<keyword evidence="9" id="KW-1185">Reference proteome</keyword>
<dbReference type="GO" id="GO:0016887">
    <property type="term" value="F:ATP hydrolysis activity"/>
    <property type="evidence" value="ECO:0007669"/>
    <property type="project" value="InterPro"/>
</dbReference>
<dbReference type="InterPro" id="IPR027417">
    <property type="entry name" value="P-loop_NTPase"/>
</dbReference>
<dbReference type="GO" id="GO:0005886">
    <property type="term" value="C:plasma membrane"/>
    <property type="evidence" value="ECO:0007669"/>
    <property type="project" value="UniProtKB-SubCell"/>
</dbReference>
<dbReference type="PANTHER" id="PTHR42711">
    <property type="entry name" value="ABC TRANSPORTER ATP-BINDING PROTEIN"/>
    <property type="match status" value="1"/>
</dbReference>
<dbReference type="PROSITE" id="PS50893">
    <property type="entry name" value="ABC_TRANSPORTER_2"/>
    <property type="match status" value="1"/>
</dbReference>
<evidence type="ECO:0000256" key="5">
    <source>
        <dbReference type="ARBA" id="ARBA00022840"/>
    </source>
</evidence>
<proteinExistence type="inferred from homology"/>
<dbReference type="RefSeq" id="WP_046771329.1">
    <property type="nucleotide sequence ID" value="NZ_LBMC01000041.1"/>
</dbReference>
<dbReference type="InterPro" id="IPR003439">
    <property type="entry name" value="ABC_transporter-like_ATP-bd"/>
</dbReference>
<dbReference type="AlphaFoldDB" id="A0A1H2JKE6"/>
<dbReference type="InterPro" id="IPR050763">
    <property type="entry name" value="ABC_transporter_ATP-binding"/>
</dbReference>
<evidence type="ECO:0000256" key="6">
    <source>
        <dbReference type="ARBA" id="ARBA00023251"/>
    </source>
</evidence>
<dbReference type="InterPro" id="IPR003593">
    <property type="entry name" value="AAA+_ATPase"/>
</dbReference>
<comment type="subcellular location">
    <subcellularLocation>
        <location evidence="1">Cell membrane</location>
        <topology evidence="1">Peripheral membrane protein</topology>
    </subcellularLocation>
</comment>
<dbReference type="PANTHER" id="PTHR42711:SF5">
    <property type="entry name" value="ABC TRANSPORTER ATP-BINDING PROTEIN NATA"/>
    <property type="match status" value="1"/>
</dbReference>
<keyword evidence="3" id="KW-0813">Transport</keyword>
<gene>
    <name evidence="8" type="ORF">SAMN04488563_2777</name>
</gene>
<protein>
    <submittedName>
        <fullName evidence="8">ABC transporter</fullName>
    </submittedName>
</protein>
<keyword evidence="5" id="KW-0067">ATP-binding</keyword>
<dbReference type="EMBL" id="LT629791">
    <property type="protein sequence ID" value="SDU56608.1"/>
    <property type="molecule type" value="Genomic_DNA"/>
</dbReference>
<evidence type="ECO:0000256" key="1">
    <source>
        <dbReference type="ARBA" id="ARBA00004202"/>
    </source>
</evidence>
<dbReference type="Gene3D" id="3.40.50.300">
    <property type="entry name" value="P-loop containing nucleotide triphosphate hydrolases"/>
    <property type="match status" value="1"/>
</dbReference>
<reference evidence="9" key="1">
    <citation type="submission" date="2016-10" db="EMBL/GenBank/DDBJ databases">
        <authorList>
            <person name="Varghese N."/>
            <person name="Submissions S."/>
        </authorList>
    </citation>
    <scope>NUCLEOTIDE SEQUENCE [LARGE SCALE GENOMIC DNA]</scope>
    <source>
        <strain evidence="9">DSM 45079</strain>
    </source>
</reference>
<organism evidence="8 9">
    <name type="scientific">Jiangella alkaliphila</name>
    <dbReference type="NCBI Taxonomy" id="419479"/>
    <lineage>
        <taxon>Bacteria</taxon>
        <taxon>Bacillati</taxon>
        <taxon>Actinomycetota</taxon>
        <taxon>Actinomycetes</taxon>
        <taxon>Jiangellales</taxon>
        <taxon>Jiangellaceae</taxon>
        <taxon>Jiangella</taxon>
    </lineage>
</organism>
<feature type="domain" description="ABC transporter" evidence="7">
    <location>
        <begin position="78"/>
        <end position="273"/>
    </location>
</feature>
<sequence length="273" mass="29156">MSADQHWADELRAALLDLGVPSAEAGQLAQDSELEAAGTGTPPRQLYGPAHAYARELAGALRVEPPALDPDDAGAVLLEVDAVTKTYRGRTVLDGVSFTARAGEIVAVIGANGSGKSTLLQICAGLVRPSSGSVRRTARIGYVPQANGLADKLTAAEHFDLIGAGLGQPRRKARAAGEHLAGRLSWRPTGELAEHLSGGTRQKLNVVLGELGDPELMLLDEPYQGFDQTSYVDLWRQVRQWRAAGRGIVLVTHLLYELDAVDRVVELGTREDR</sequence>
<dbReference type="SUPFAM" id="SSF52540">
    <property type="entry name" value="P-loop containing nucleoside triphosphate hydrolases"/>
    <property type="match status" value="1"/>
</dbReference>
<dbReference type="OrthoDB" id="9804819at2"/>
<dbReference type="GO" id="GO:0005524">
    <property type="term" value="F:ATP binding"/>
    <property type="evidence" value="ECO:0007669"/>
    <property type="project" value="UniProtKB-KW"/>
</dbReference>
<name>A0A1H2JKE6_9ACTN</name>
<dbReference type="Pfam" id="PF00005">
    <property type="entry name" value="ABC_tran"/>
    <property type="match status" value="1"/>
</dbReference>
<evidence type="ECO:0000256" key="2">
    <source>
        <dbReference type="ARBA" id="ARBA00005417"/>
    </source>
</evidence>
<evidence type="ECO:0000256" key="3">
    <source>
        <dbReference type="ARBA" id="ARBA00022448"/>
    </source>
</evidence>
<evidence type="ECO:0000256" key="4">
    <source>
        <dbReference type="ARBA" id="ARBA00022741"/>
    </source>
</evidence>
<dbReference type="CDD" id="cd03230">
    <property type="entry name" value="ABC_DR_subfamily_A"/>
    <property type="match status" value="1"/>
</dbReference>
<dbReference type="Proteomes" id="UP000182977">
    <property type="component" value="Chromosome I"/>
</dbReference>
<accession>A0A1H2JKE6</accession>
<keyword evidence="6" id="KW-0046">Antibiotic resistance</keyword>
<evidence type="ECO:0000313" key="8">
    <source>
        <dbReference type="EMBL" id="SDU56608.1"/>
    </source>
</evidence>
<keyword evidence="4" id="KW-0547">Nucleotide-binding</keyword>
<comment type="similarity">
    <text evidence="2">Belongs to the ABC transporter superfamily.</text>
</comment>
<evidence type="ECO:0000313" key="9">
    <source>
        <dbReference type="Proteomes" id="UP000182977"/>
    </source>
</evidence>
<dbReference type="GO" id="GO:0046677">
    <property type="term" value="P:response to antibiotic"/>
    <property type="evidence" value="ECO:0007669"/>
    <property type="project" value="UniProtKB-KW"/>
</dbReference>
<dbReference type="STRING" id="419479.SAMN04488563_2777"/>
<evidence type="ECO:0000259" key="7">
    <source>
        <dbReference type="PROSITE" id="PS50893"/>
    </source>
</evidence>